<dbReference type="PANTHER" id="PTHR43165">
    <property type="entry name" value="METALLOPHOSPHOESTERASE"/>
    <property type="match status" value="1"/>
</dbReference>
<keyword evidence="4" id="KW-1185">Reference proteome</keyword>
<protein>
    <recommendedName>
        <fullName evidence="1">Phosphoesterase</fullName>
        <ecNumber evidence="1">3.1.4.-</ecNumber>
    </recommendedName>
</protein>
<dbReference type="GO" id="GO:0016787">
    <property type="term" value="F:hydrolase activity"/>
    <property type="evidence" value="ECO:0007669"/>
    <property type="project" value="UniProtKB-UniRule"/>
</dbReference>
<dbReference type="Pfam" id="PF12850">
    <property type="entry name" value="Metallophos_2"/>
    <property type="match status" value="1"/>
</dbReference>
<evidence type="ECO:0000313" key="4">
    <source>
        <dbReference type="Proteomes" id="UP001500420"/>
    </source>
</evidence>
<dbReference type="Proteomes" id="UP001500420">
    <property type="component" value="Unassembled WGS sequence"/>
</dbReference>
<accession>A0AAV3T634</accession>
<dbReference type="InterPro" id="IPR000979">
    <property type="entry name" value="Phosphodiesterase_MJ0936/Vps29"/>
</dbReference>
<dbReference type="PANTHER" id="PTHR43165:SF1">
    <property type="entry name" value="PHOSPHODIESTERASE MJ0936"/>
    <property type="match status" value="1"/>
</dbReference>
<gene>
    <name evidence="3" type="ORF">GCM10009020_06230</name>
</gene>
<comment type="caution">
    <text evidence="3">The sequence shown here is derived from an EMBL/GenBank/DDBJ whole genome shotgun (WGS) entry which is preliminary data.</text>
</comment>
<proteinExistence type="inferred from homology"/>
<name>A0AAV3T634_9EURY</name>
<comment type="similarity">
    <text evidence="1">Belongs to the metallophosphoesterase superfamily. YfcE family.</text>
</comment>
<dbReference type="AlphaFoldDB" id="A0AAV3T634"/>
<reference evidence="3 4" key="1">
    <citation type="journal article" date="2019" name="Int. J. Syst. Evol. Microbiol.">
        <title>The Global Catalogue of Microorganisms (GCM) 10K type strain sequencing project: providing services to taxonomists for standard genome sequencing and annotation.</title>
        <authorList>
            <consortium name="The Broad Institute Genomics Platform"/>
            <consortium name="The Broad Institute Genome Sequencing Center for Infectious Disease"/>
            <person name="Wu L."/>
            <person name="Ma J."/>
        </authorList>
    </citation>
    <scope>NUCLEOTIDE SEQUENCE [LARGE SCALE GENOMIC DNA]</scope>
    <source>
        <strain evidence="3 4">JCM 16328</strain>
    </source>
</reference>
<dbReference type="CDD" id="cd00841">
    <property type="entry name" value="MPP_YfcE"/>
    <property type="match status" value="1"/>
</dbReference>
<dbReference type="NCBIfam" id="TIGR00040">
    <property type="entry name" value="yfcE"/>
    <property type="match status" value="1"/>
</dbReference>
<organism evidence="3 4">
    <name type="scientific">Natronoarchaeum mannanilyticum</name>
    <dbReference type="NCBI Taxonomy" id="926360"/>
    <lineage>
        <taxon>Archaea</taxon>
        <taxon>Methanobacteriati</taxon>
        <taxon>Methanobacteriota</taxon>
        <taxon>Stenosarchaea group</taxon>
        <taxon>Halobacteria</taxon>
        <taxon>Halobacteriales</taxon>
        <taxon>Natronoarchaeaceae</taxon>
    </lineage>
</organism>
<dbReference type="InterPro" id="IPR053193">
    <property type="entry name" value="MetalloPDE_YfcE-like"/>
</dbReference>
<evidence type="ECO:0000259" key="2">
    <source>
        <dbReference type="Pfam" id="PF12850"/>
    </source>
</evidence>
<dbReference type="SUPFAM" id="SSF56300">
    <property type="entry name" value="Metallo-dependent phosphatases"/>
    <property type="match status" value="1"/>
</dbReference>
<comment type="cofactor">
    <cofactor evidence="1">
        <name>a divalent metal cation</name>
        <dbReference type="ChEBI" id="CHEBI:60240"/>
    </cofactor>
</comment>
<dbReference type="EC" id="3.1.4.-" evidence="1"/>
<dbReference type="EMBL" id="BAAADV010000001">
    <property type="protein sequence ID" value="GAA0664153.1"/>
    <property type="molecule type" value="Genomic_DNA"/>
</dbReference>
<keyword evidence="1" id="KW-0479">Metal-binding</keyword>
<feature type="domain" description="Calcineurin-like phosphoesterase" evidence="2">
    <location>
        <begin position="1"/>
        <end position="157"/>
    </location>
</feature>
<dbReference type="GO" id="GO:0046872">
    <property type="term" value="F:metal ion binding"/>
    <property type="evidence" value="ECO:0007669"/>
    <property type="project" value="UniProtKB-KW"/>
</dbReference>
<dbReference type="InterPro" id="IPR029052">
    <property type="entry name" value="Metallo-depent_PP-like"/>
</dbReference>
<dbReference type="RefSeq" id="WP_343772396.1">
    <property type="nucleotide sequence ID" value="NZ_BAAADV010000001.1"/>
</dbReference>
<evidence type="ECO:0000313" key="3">
    <source>
        <dbReference type="EMBL" id="GAA0664153.1"/>
    </source>
</evidence>
<dbReference type="InterPro" id="IPR041802">
    <property type="entry name" value="MPP_YfcE"/>
</dbReference>
<evidence type="ECO:0000256" key="1">
    <source>
        <dbReference type="RuleBase" id="RU362039"/>
    </source>
</evidence>
<dbReference type="Gene3D" id="3.60.21.10">
    <property type="match status" value="1"/>
</dbReference>
<dbReference type="InterPro" id="IPR024654">
    <property type="entry name" value="Calcineurin-like_PHP_lpxH"/>
</dbReference>
<sequence>MLIGVISDTHDNVAAVDRAVEIFEDADVDAVIHCGDVIAPPVVPHFEGLEVHAVLGNNDGELDGLESAFRALGNGSELHGRFADLEFDGTRFAVLHSEDTDDVEARARSGEYDYVCYGHHHVAEERDVEGTTVLNPGAHFPDVPEEQHSVALVDTASDEVEFHDVAV</sequence>